<dbReference type="RefSeq" id="WP_025876270.1">
    <property type="nucleotide sequence ID" value="NZ_BAAAXP010000086.1"/>
</dbReference>
<organism evidence="5 6">
    <name type="scientific">Prevotella corporis</name>
    <dbReference type="NCBI Taxonomy" id="28128"/>
    <lineage>
        <taxon>Bacteria</taxon>
        <taxon>Pseudomonadati</taxon>
        <taxon>Bacteroidota</taxon>
        <taxon>Bacteroidia</taxon>
        <taxon>Bacteroidales</taxon>
        <taxon>Prevotellaceae</taxon>
        <taxon>Prevotella</taxon>
    </lineage>
</organism>
<dbReference type="Pfam" id="PF02824">
    <property type="entry name" value="TGS"/>
    <property type="match status" value="1"/>
</dbReference>
<dbReference type="eggNOG" id="COG0317">
    <property type="taxonomic scope" value="Bacteria"/>
</dbReference>
<dbReference type="PATRIC" id="fig|28128.5.peg.196"/>
<protein>
    <submittedName>
        <fullName evidence="5">Putative GTP diphosphokinase</fullName>
    </submittedName>
</protein>
<dbReference type="InterPro" id="IPR006674">
    <property type="entry name" value="HD_domain"/>
</dbReference>
<dbReference type="InterPro" id="IPR007685">
    <property type="entry name" value="RelA_SpoT"/>
</dbReference>
<dbReference type="OrthoDB" id="9805041at2"/>
<name>A0A133QN22_9BACT</name>
<evidence type="ECO:0000313" key="6">
    <source>
        <dbReference type="Proteomes" id="UP000070533"/>
    </source>
</evidence>
<dbReference type="SUPFAM" id="SSF109604">
    <property type="entry name" value="HD-domain/PDEase-like"/>
    <property type="match status" value="1"/>
</dbReference>
<evidence type="ECO:0000259" key="3">
    <source>
        <dbReference type="PROSITE" id="PS51831"/>
    </source>
</evidence>
<dbReference type="InterPro" id="IPR012676">
    <property type="entry name" value="TGS-like"/>
</dbReference>
<dbReference type="InterPro" id="IPR033655">
    <property type="entry name" value="TGS_RelA/SpoT"/>
</dbReference>
<dbReference type="InterPro" id="IPR004095">
    <property type="entry name" value="TGS"/>
</dbReference>
<evidence type="ECO:0000259" key="4">
    <source>
        <dbReference type="PROSITE" id="PS51880"/>
    </source>
</evidence>
<dbReference type="Pfam" id="PF13328">
    <property type="entry name" value="HD_4"/>
    <property type="match status" value="1"/>
</dbReference>
<dbReference type="Pfam" id="PF13291">
    <property type="entry name" value="ACT_4"/>
    <property type="match status" value="1"/>
</dbReference>
<dbReference type="FunFam" id="1.10.3210.10:FF:000001">
    <property type="entry name" value="GTP pyrophosphokinase RelA"/>
    <property type="match status" value="1"/>
</dbReference>
<dbReference type="InterPro" id="IPR045865">
    <property type="entry name" value="ACT-like_dom_sf"/>
</dbReference>
<feature type="domain" description="HD" evidence="3">
    <location>
        <begin position="64"/>
        <end position="164"/>
    </location>
</feature>
<dbReference type="CDD" id="cd00077">
    <property type="entry name" value="HDc"/>
    <property type="match status" value="1"/>
</dbReference>
<dbReference type="SMART" id="SM00954">
    <property type="entry name" value="RelA_SpoT"/>
    <property type="match status" value="1"/>
</dbReference>
<comment type="function">
    <text evidence="2">In eubacteria ppGpp (guanosine 3'-diphosphate 5'-diphosphate) is a mediator of the stringent response that coordinates a variety of cellular activities in response to changes in nutritional abundance.</text>
</comment>
<dbReference type="Proteomes" id="UP000070533">
    <property type="component" value="Unassembled WGS sequence"/>
</dbReference>
<dbReference type="EMBL" id="LRQG01000010">
    <property type="protein sequence ID" value="KXA44279.1"/>
    <property type="molecule type" value="Genomic_DNA"/>
</dbReference>
<dbReference type="PROSITE" id="PS51831">
    <property type="entry name" value="HD"/>
    <property type="match status" value="1"/>
</dbReference>
<dbReference type="GO" id="GO:0016301">
    <property type="term" value="F:kinase activity"/>
    <property type="evidence" value="ECO:0007669"/>
    <property type="project" value="UniProtKB-KW"/>
</dbReference>
<dbReference type="InterPro" id="IPR043519">
    <property type="entry name" value="NT_sf"/>
</dbReference>
<reference evidence="6" key="1">
    <citation type="submission" date="2016-01" db="EMBL/GenBank/DDBJ databases">
        <authorList>
            <person name="Mitreva M."/>
            <person name="Pepin K.H."/>
            <person name="Mihindukulasuriya K.A."/>
            <person name="Fulton R."/>
            <person name="Fronick C."/>
            <person name="O'Laughlin M."/>
            <person name="Miner T."/>
            <person name="Herter B."/>
            <person name="Rosa B.A."/>
            <person name="Cordes M."/>
            <person name="Tomlinson C."/>
            <person name="Wollam A."/>
            <person name="Palsikar V.B."/>
            <person name="Mardis E.R."/>
            <person name="Wilson R.K."/>
        </authorList>
    </citation>
    <scope>NUCLEOTIDE SEQUENCE [LARGE SCALE GENOMIC DNA]</scope>
    <source>
        <strain evidence="6">MJR7716</strain>
    </source>
</reference>
<dbReference type="SUPFAM" id="SSF55021">
    <property type="entry name" value="ACT-like"/>
    <property type="match status" value="1"/>
</dbReference>
<dbReference type="SUPFAM" id="SSF81301">
    <property type="entry name" value="Nucleotidyltransferase"/>
    <property type="match status" value="1"/>
</dbReference>
<comment type="similarity">
    <text evidence="2">Belongs to the relA/spoT family.</text>
</comment>
<evidence type="ECO:0000256" key="2">
    <source>
        <dbReference type="RuleBase" id="RU003847"/>
    </source>
</evidence>
<dbReference type="Gene3D" id="1.10.3210.10">
    <property type="entry name" value="Hypothetical protein af1432"/>
    <property type="match status" value="1"/>
</dbReference>
<dbReference type="GO" id="GO:0005886">
    <property type="term" value="C:plasma membrane"/>
    <property type="evidence" value="ECO:0007669"/>
    <property type="project" value="TreeGrafter"/>
</dbReference>
<dbReference type="PANTHER" id="PTHR21262">
    <property type="entry name" value="GUANOSINE-3',5'-BIS DIPHOSPHATE 3'-PYROPHOSPHOHYDROLASE"/>
    <property type="match status" value="1"/>
</dbReference>
<keyword evidence="6" id="KW-1185">Reference proteome</keyword>
<dbReference type="Gene3D" id="3.30.70.260">
    <property type="match status" value="1"/>
</dbReference>
<dbReference type="CDD" id="cd05399">
    <property type="entry name" value="NT_Rel-Spo_like"/>
    <property type="match status" value="1"/>
</dbReference>
<evidence type="ECO:0000313" key="5">
    <source>
        <dbReference type="EMBL" id="KXA44279.1"/>
    </source>
</evidence>
<dbReference type="Gene3D" id="3.30.460.10">
    <property type="entry name" value="Beta Polymerase, domain 2"/>
    <property type="match status" value="1"/>
</dbReference>
<comment type="caution">
    <text evidence="5">The sequence shown here is derived from an EMBL/GenBank/DDBJ whole genome shotgun (WGS) entry which is preliminary data.</text>
</comment>
<dbReference type="AlphaFoldDB" id="A0A133QN22"/>
<dbReference type="SMART" id="SM00471">
    <property type="entry name" value="HDc"/>
    <property type="match status" value="1"/>
</dbReference>
<dbReference type="InterPro" id="IPR004811">
    <property type="entry name" value="RelA/Spo_fam"/>
</dbReference>
<dbReference type="InterPro" id="IPR003607">
    <property type="entry name" value="HD/PDEase_dom"/>
</dbReference>
<evidence type="ECO:0000256" key="1">
    <source>
        <dbReference type="ARBA" id="ARBA00025704"/>
    </source>
</evidence>
<dbReference type="SUPFAM" id="SSF81271">
    <property type="entry name" value="TGS-like"/>
    <property type="match status" value="1"/>
</dbReference>
<dbReference type="PROSITE" id="PS51880">
    <property type="entry name" value="TGS"/>
    <property type="match status" value="1"/>
</dbReference>
<dbReference type="NCBIfam" id="TIGR00691">
    <property type="entry name" value="spoT_relA"/>
    <property type="match status" value="1"/>
</dbReference>
<comment type="pathway">
    <text evidence="1">Purine metabolism.</text>
</comment>
<dbReference type="CDD" id="cd04876">
    <property type="entry name" value="ACT_RelA-SpoT"/>
    <property type="match status" value="1"/>
</dbReference>
<dbReference type="FunFam" id="3.10.20.30:FF:000002">
    <property type="entry name" value="GTP pyrophosphokinase (RelA/SpoT)"/>
    <property type="match status" value="1"/>
</dbReference>
<accession>A0A133QN22</accession>
<dbReference type="GO" id="GO:0015969">
    <property type="term" value="P:guanosine tetraphosphate metabolic process"/>
    <property type="evidence" value="ECO:0007669"/>
    <property type="project" value="InterPro"/>
</dbReference>
<keyword evidence="5" id="KW-0808">Transferase</keyword>
<proteinExistence type="inferred from homology"/>
<dbReference type="CDD" id="cd01668">
    <property type="entry name" value="TGS_RSH"/>
    <property type="match status" value="1"/>
</dbReference>
<dbReference type="InterPro" id="IPR012675">
    <property type="entry name" value="Beta-grasp_dom_sf"/>
</dbReference>
<dbReference type="PANTHER" id="PTHR21262:SF31">
    <property type="entry name" value="GTP PYROPHOSPHOKINASE"/>
    <property type="match status" value="1"/>
</dbReference>
<dbReference type="Gene3D" id="3.10.20.30">
    <property type="match status" value="1"/>
</dbReference>
<dbReference type="Pfam" id="PF04607">
    <property type="entry name" value="RelA_SpoT"/>
    <property type="match status" value="1"/>
</dbReference>
<gene>
    <name evidence="5" type="ORF">HMPREF3226_00196</name>
</gene>
<dbReference type="STRING" id="28128.HMPREF3226_00196"/>
<feature type="domain" description="TGS" evidence="4">
    <location>
        <begin position="413"/>
        <end position="474"/>
    </location>
</feature>
<sequence length="768" mass="87679">MDKEIEKTDIEESAEEKMVDEAFQLLLDTYLASPHRKKVDIITKAFNFSRQAHKGVRRLSGEPYILHPIGVAMIACKEVGLGSTSICSALLHDVVEDTDYTVEDIQNIFGTKIAQIVDGLTKISGGIFGEQASAQAENFKKLLLTMSDDIRVILIKICDRLHNMRTLASQPANKQYKIAGETLYIYAPLANRLGLNKIKTELEDLSFRYEHPDAYKAIEMKIASTQEQRDTLFDTFTAPIRAELDRMGLKYKIKARVKSPYSIWNKMQNKHVTFEEIYDILAVRIIFTPKSRQEEVNECFQIYVAISKLYKSHPDRLRDWVNHPKANGYQALHVTLMSKQGRWIEIQIRSDRMDEIAEQGFAAHWKYKEGSNEITEDEGELNDWLHTIKEILDDPQPDAMDFLDAIKLNLFASEIFVFTPKGEIKMMPAGCTALDFAFQIHTFLGSHCIGAKVNHKLVPMSHKLQSGDQVEILTSKAQRVNESWINFVSTAKAKGKVLAILRRENREIQKQGEEILENWLKEHDYEMTTSVLDKLCDLHKLPKHANLFSAIGEKSIILGDTDLDELQGKRKPNSEGYSAKWRKYVPFLKRSSQKEGSFTTNDSTTNIQDGLIVVDQGLNKKKPIFINEDNISRYIFPHCCHPIPGDDILGYIDNKGHIEIHKRSCAVASKLKASFGPRILDAKWDMHKRLFFDATIAIQGIDRKGMLHELSKVISDKFGVNIRKITLSTDNGIFQGSIELRVHDREDVRIIIKSLKQINDMQNVQEIT</sequence>
<keyword evidence="5" id="KW-0418">Kinase</keyword>
<dbReference type="InterPro" id="IPR002912">
    <property type="entry name" value="ACT_dom"/>
</dbReference>